<proteinExistence type="predicted"/>
<gene>
    <name evidence="2" type="ORF">B296_00041771</name>
</gene>
<accession>A0A426Y847</accession>
<dbReference type="Proteomes" id="UP000287651">
    <property type="component" value="Unassembled WGS sequence"/>
</dbReference>
<feature type="region of interest" description="Disordered" evidence="1">
    <location>
        <begin position="1"/>
        <end position="31"/>
    </location>
</feature>
<evidence type="ECO:0000313" key="3">
    <source>
        <dbReference type="Proteomes" id="UP000287651"/>
    </source>
</evidence>
<feature type="compositionally biased region" description="Basic and acidic residues" evidence="1">
    <location>
        <begin position="14"/>
        <end position="27"/>
    </location>
</feature>
<evidence type="ECO:0000256" key="1">
    <source>
        <dbReference type="SAM" id="MobiDB-lite"/>
    </source>
</evidence>
<evidence type="ECO:0000313" key="2">
    <source>
        <dbReference type="EMBL" id="RRT47895.1"/>
    </source>
</evidence>
<dbReference type="EMBL" id="AMZH03014285">
    <property type="protein sequence ID" value="RRT47895.1"/>
    <property type="molecule type" value="Genomic_DNA"/>
</dbReference>
<dbReference type="AlphaFoldDB" id="A0A426Y847"/>
<organism evidence="2 3">
    <name type="scientific">Ensete ventricosum</name>
    <name type="common">Abyssinian banana</name>
    <name type="synonym">Musa ensete</name>
    <dbReference type="NCBI Taxonomy" id="4639"/>
    <lineage>
        <taxon>Eukaryota</taxon>
        <taxon>Viridiplantae</taxon>
        <taxon>Streptophyta</taxon>
        <taxon>Embryophyta</taxon>
        <taxon>Tracheophyta</taxon>
        <taxon>Spermatophyta</taxon>
        <taxon>Magnoliopsida</taxon>
        <taxon>Liliopsida</taxon>
        <taxon>Zingiberales</taxon>
        <taxon>Musaceae</taxon>
        <taxon>Ensete</taxon>
    </lineage>
</organism>
<sequence length="87" mass="9964">MGVGEGTPSHGKGVRVETRRERLREGGRPAGHPRLLFAQRLGLQFYEFLFKYPLDYYQKQNTKDSDGSRCCGSTEHSGAIMQKWMTR</sequence>
<reference evidence="2 3" key="1">
    <citation type="journal article" date="2014" name="Agronomy (Basel)">
        <title>A Draft Genome Sequence for Ensete ventricosum, the Drought-Tolerant Tree Against Hunger.</title>
        <authorList>
            <person name="Harrison J."/>
            <person name="Moore K.A."/>
            <person name="Paszkiewicz K."/>
            <person name="Jones T."/>
            <person name="Grant M."/>
            <person name="Ambacheew D."/>
            <person name="Muzemil S."/>
            <person name="Studholme D.J."/>
        </authorList>
    </citation>
    <scope>NUCLEOTIDE SEQUENCE [LARGE SCALE GENOMIC DNA]</scope>
</reference>
<protein>
    <submittedName>
        <fullName evidence="2">Uncharacterized protein</fullName>
    </submittedName>
</protein>
<name>A0A426Y847_ENSVE</name>
<comment type="caution">
    <text evidence="2">The sequence shown here is derived from an EMBL/GenBank/DDBJ whole genome shotgun (WGS) entry which is preliminary data.</text>
</comment>